<feature type="compositionally biased region" description="Basic and acidic residues" evidence="2">
    <location>
        <begin position="1161"/>
        <end position="1173"/>
    </location>
</feature>
<protein>
    <submittedName>
        <fullName evidence="3">Uncharacterized protein</fullName>
    </submittedName>
</protein>
<feature type="compositionally biased region" description="Polar residues" evidence="2">
    <location>
        <begin position="57"/>
        <end position="69"/>
    </location>
</feature>
<proteinExistence type="predicted"/>
<feature type="compositionally biased region" description="Basic and acidic residues" evidence="2">
    <location>
        <begin position="496"/>
        <end position="518"/>
    </location>
</feature>
<feature type="compositionally biased region" description="Basic and acidic residues" evidence="2">
    <location>
        <begin position="624"/>
        <end position="637"/>
    </location>
</feature>
<feature type="compositionally biased region" description="Low complexity" evidence="2">
    <location>
        <begin position="1204"/>
        <end position="1217"/>
    </location>
</feature>
<sequence>MDFTREYTAENMFRDYLGVHPNHFRGDNESQSTQHTQKTKGGNSSIVDPNEVIGSHRGNSSPKKNNTVEQQQTQQQSKQQSKQQSQQPQQSKSQTRSINKPTIASSNKRQRRSTSLPQHERLQKQPSGSTTTTTASSSNHSPLRKVSSTIGQSTAKFIGYFDGVCVSVGDWWGEHCHASMYESDDHHHSHFCSGKRRSKDRRSSSGRRGRSRTSRPRDAEYYANKNYADDDDTFGTYSDGSATDDSYSFDDATYDSYDDQFLSRDHERRRRSQSSRTRGDTDDESLDSLERGKRWREAKKQQKMEQQEAQKQQQQQQQKQQQPYTQVELDNAGMEFESTIARQRRLRMEQERIAIEQQRQHYHDALELSSSKALSAVSSGRRTTVSQAHTEVIHNTLRRQIHASQQQQHQQQQQQQYLEYENVDGGATEWPQTTMPSQQGNVDGGSTTEWPQTSSSSVLPHQQEAQKLPQNNALEETENDNKNEDGTESSSDDDEAQRAFDWIHDPTKREQAWAKATDESIASRSLGSKSIGSRSQSIESRSVRSPSNAATTAATTTTIATTAINRSQDESSVRSIPFDQAKAEKEQQQQQKVGDGSSLQSKQHSSLLPPSTADPHHMPSQHWKKMDDKVQAERKQLQAKHELEAAALLIKKQEQDELLQQRLKMFGPSSGDHSMNLNLSAIPTDGSEHDHQTLVLQHEQHVEVNQKEHELELLQGAIHKRLALSPSAQERKEKRLQIQQEIASKRLSVQEKEQEWLEAFKKRQAEIQREEELLKKQLDETIQASNSLPLVPTTTRTTANNSNLDSSSSLKSNGSSSSKSTEAKRPVVKFASAQDGVPRLPPSLDSETAPPAKTREEHKQQITSSFDSEDQASLEPNPRLKPIQCKVERRPASPAVDEKREKQLIEQRRMREEFKASRLAALGGSSTNLIIPGQEQESSSNSKKEEGDGDAKSKASKDDSKSSSQDSPPSMLQQNELTLGSQSFSNMDDISVLTPTSTKTMETTQTTQTAKSAQTNASKKSTSISLPSKGSSRTPIMPPSMKDLQGGKKRGESARLAAKRKELEWMWNAAKVPLEQLEEEQRLKQKKNKVKKLTIASPPGGLGEASVGSNSTGGSSKKRVVEYAPGVTPVDRMPAKVWTKKKGGSVTTTTTASTTTSSEADDNRRDLLLDKPPPKNRVSQLVKKQRELSERHRRNSLLRDGRRSPSVSVVPEEASVVTKEAMSVSSENPNVSFSTQTCTAPTTDEMNMVTPEKDTIAPSPTIATGFDASPSQKAPIVTPENKKSPSRVMNFWEQKEQEQLAKKAQEARHQKRESWNVKTSPSKQVPAPVNVEKPLSKIELKRRELAAKREAFQKQKEEASKRVEQELGFPGSETNLNDFREEQKKVDAKELVSKFEELKVVLSSSPSSAKETQPEFNDGFGAVIRRPPSHRCLADRKQRELDRRNQEYLQSLNQFGRSTSQETNSSTAWPDMEPPRRYPLQAKSRVVEEEDVQSNESVPEKEITRNQQLRQAWRQRAWKTLDNKVDGDGFPTLASDQLGTKAVQKVLGKNNRLAMLTEQY</sequence>
<feature type="region of interest" description="Disordered" evidence="2">
    <location>
        <begin position="184"/>
        <end position="234"/>
    </location>
</feature>
<evidence type="ECO:0000313" key="4">
    <source>
        <dbReference type="Proteomes" id="UP001295423"/>
    </source>
</evidence>
<feature type="compositionally biased region" description="Low complexity" evidence="2">
    <location>
        <begin position="309"/>
        <end position="322"/>
    </location>
</feature>
<feature type="compositionally biased region" description="Polar residues" evidence="2">
    <location>
        <begin position="29"/>
        <end position="47"/>
    </location>
</feature>
<feature type="compositionally biased region" description="Low complexity" evidence="2">
    <location>
        <begin position="127"/>
        <end position="138"/>
    </location>
</feature>
<feature type="region of interest" description="Disordered" evidence="2">
    <location>
        <begin position="18"/>
        <end position="147"/>
    </location>
</feature>
<feature type="compositionally biased region" description="Basic and acidic residues" evidence="2">
    <location>
        <begin position="1350"/>
        <end position="1365"/>
    </location>
</feature>
<comment type="caution">
    <text evidence="3">The sequence shown here is derived from an EMBL/GenBank/DDBJ whole genome shotgun (WGS) entry which is preliminary data.</text>
</comment>
<feature type="compositionally biased region" description="Low complexity" evidence="2">
    <location>
        <begin position="70"/>
        <end position="94"/>
    </location>
</feature>
<feature type="compositionally biased region" description="Basic residues" evidence="2">
    <location>
        <begin position="188"/>
        <end position="214"/>
    </location>
</feature>
<evidence type="ECO:0000256" key="2">
    <source>
        <dbReference type="SAM" id="MobiDB-lite"/>
    </source>
</evidence>
<name>A0AAD2CDG5_9STRA</name>
<organism evidence="3 4">
    <name type="scientific">Cylindrotheca closterium</name>
    <dbReference type="NCBI Taxonomy" id="2856"/>
    <lineage>
        <taxon>Eukaryota</taxon>
        <taxon>Sar</taxon>
        <taxon>Stramenopiles</taxon>
        <taxon>Ochrophyta</taxon>
        <taxon>Bacillariophyta</taxon>
        <taxon>Bacillariophyceae</taxon>
        <taxon>Bacillariophycidae</taxon>
        <taxon>Bacillariales</taxon>
        <taxon>Bacillariaceae</taxon>
        <taxon>Cylindrotheca</taxon>
    </lineage>
</organism>
<feature type="region of interest" description="Disordered" evidence="2">
    <location>
        <begin position="1455"/>
        <end position="1476"/>
    </location>
</feature>
<gene>
    <name evidence="3" type="ORF">CYCCA115_LOCUS1663</name>
</gene>
<feature type="compositionally biased region" description="Basic and acidic residues" evidence="2">
    <location>
        <begin position="298"/>
        <end position="308"/>
    </location>
</feature>
<feature type="compositionally biased region" description="Low complexity" evidence="2">
    <location>
        <begin position="994"/>
        <end position="1018"/>
    </location>
</feature>
<feature type="region of interest" description="Disordered" evidence="2">
    <location>
        <begin position="1081"/>
        <end position="1331"/>
    </location>
</feature>
<feature type="region of interest" description="Disordered" evidence="2">
    <location>
        <begin position="786"/>
        <end position="1055"/>
    </location>
</feature>
<feature type="compositionally biased region" description="Basic and acidic residues" evidence="2">
    <location>
        <begin position="942"/>
        <end position="961"/>
    </location>
</feature>
<feature type="compositionally biased region" description="Low complexity" evidence="2">
    <location>
        <begin position="588"/>
        <end position="611"/>
    </location>
</feature>
<feature type="compositionally biased region" description="Low complexity" evidence="2">
    <location>
        <begin position="549"/>
        <end position="564"/>
    </location>
</feature>
<feature type="region of interest" description="Disordered" evidence="2">
    <location>
        <begin position="1350"/>
        <end position="1380"/>
    </location>
</feature>
<feature type="compositionally biased region" description="Polar residues" evidence="2">
    <location>
        <begin position="1223"/>
        <end position="1245"/>
    </location>
</feature>
<feature type="compositionally biased region" description="Polar residues" evidence="2">
    <location>
        <begin position="430"/>
        <end position="474"/>
    </location>
</feature>
<feature type="compositionally biased region" description="Basic and acidic residues" evidence="2">
    <location>
        <begin position="1293"/>
        <end position="1315"/>
    </location>
</feature>
<feature type="compositionally biased region" description="Low complexity" evidence="2">
    <location>
        <begin position="800"/>
        <end position="820"/>
    </location>
</feature>
<feature type="compositionally biased region" description="Polar residues" evidence="2">
    <location>
        <begin position="1019"/>
        <end position="1034"/>
    </location>
</feature>
<feature type="compositionally biased region" description="Basic and acidic residues" evidence="2">
    <location>
        <begin position="886"/>
        <end position="916"/>
    </location>
</feature>
<feature type="compositionally biased region" description="Polar residues" evidence="2">
    <location>
        <begin position="786"/>
        <end position="799"/>
    </location>
</feature>
<evidence type="ECO:0000313" key="3">
    <source>
        <dbReference type="EMBL" id="CAJ1929356.1"/>
    </source>
</evidence>
<keyword evidence="4" id="KW-1185">Reference proteome</keyword>
<feature type="compositionally biased region" description="Polar residues" evidence="2">
    <location>
        <begin position="1455"/>
        <end position="1468"/>
    </location>
</feature>
<feature type="coiled-coil region" evidence="1">
    <location>
        <begin position="757"/>
        <end position="784"/>
    </location>
</feature>
<feature type="region of interest" description="Disordered" evidence="2">
    <location>
        <begin position="264"/>
        <end position="325"/>
    </location>
</feature>
<feature type="compositionally biased region" description="Basic and acidic residues" evidence="2">
    <location>
        <begin position="1045"/>
        <end position="1055"/>
    </location>
</feature>
<feature type="compositionally biased region" description="Low complexity" evidence="2">
    <location>
        <begin position="1144"/>
        <end position="1158"/>
    </location>
</feature>
<dbReference type="EMBL" id="CAKOGP040000080">
    <property type="protein sequence ID" value="CAJ1929356.1"/>
    <property type="molecule type" value="Genomic_DNA"/>
</dbReference>
<dbReference type="Proteomes" id="UP001295423">
    <property type="component" value="Unassembled WGS sequence"/>
</dbReference>
<feature type="compositionally biased region" description="Polar residues" evidence="2">
    <location>
        <begin position="1402"/>
        <end position="1415"/>
    </location>
</feature>
<feature type="compositionally biased region" description="Polar residues" evidence="2">
    <location>
        <begin position="95"/>
        <end position="117"/>
    </location>
</feature>
<reference evidence="3" key="1">
    <citation type="submission" date="2023-08" db="EMBL/GenBank/DDBJ databases">
        <authorList>
            <person name="Audoor S."/>
            <person name="Bilcke G."/>
        </authorList>
    </citation>
    <scope>NUCLEOTIDE SEQUENCE</scope>
</reference>
<accession>A0AAD2CDG5</accession>
<feature type="region of interest" description="Disordered" evidence="2">
    <location>
        <begin position="426"/>
        <end position="637"/>
    </location>
</feature>
<evidence type="ECO:0000256" key="1">
    <source>
        <dbReference type="SAM" id="Coils"/>
    </source>
</evidence>
<feature type="compositionally biased region" description="Acidic residues" evidence="2">
    <location>
        <begin position="486"/>
        <end position="495"/>
    </location>
</feature>
<keyword evidence="1" id="KW-0175">Coiled coil</keyword>
<feature type="compositionally biased region" description="Polar residues" evidence="2">
    <location>
        <begin position="520"/>
        <end position="548"/>
    </location>
</feature>
<feature type="region of interest" description="Disordered" evidence="2">
    <location>
        <begin position="1402"/>
        <end position="1424"/>
    </location>
</feature>
<feature type="compositionally biased region" description="Polar residues" evidence="2">
    <location>
        <begin position="971"/>
        <end position="988"/>
    </location>
</feature>